<dbReference type="AlphaFoldDB" id="A0A6J7RAZ5"/>
<name>A0A6J7RAZ5_9ZZZZ</name>
<evidence type="ECO:0000256" key="1">
    <source>
        <dbReference type="SAM" id="MobiDB-lite"/>
    </source>
</evidence>
<dbReference type="InterPro" id="IPR011991">
    <property type="entry name" value="ArsR-like_HTH"/>
</dbReference>
<dbReference type="CDD" id="cd00090">
    <property type="entry name" value="HTH_ARSR"/>
    <property type="match status" value="1"/>
</dbReference>
<dbReference type="SUPFAM" id="SSF46785">
    <property type="entry name" value="Winged helix' DNA-binding domain"/>
    <property type="match status" value="1"/>
</dbReference>
<dbReference type="InterPro" id="IPR036388">
    <property type="entry name" value="WH-like_DNA-bd_sf"/>
</dbReference>
<proteinExistence type="predicted"/>
<accession>A0A6J7RAZ5</accession>
<dbReference type="Pfam" id="PF01022">
    <property type="entry name" value="HTH_5"/>
    <property type="match status" value="1"/>
</dbReference>
<dbReference type="InterPro" id="IPR036390">
    <property type="entry name" value="WH_DNA-bd_sf"/>
</dbReference>
<evidence type="ECO:0000259" key="2">
    <source>
        <dbReference type="Pfam" id="PF01022"/>
    </source>
</evidence>
<dbReference type="InterPro" id="IPR001845">
    <property type="entry name" value="HTH_ArsR_DNA-bd_dom"/>
</dbReference>
<dbReference type="Gene3D" id="1.10.10.10">
    <property type="entry name" value="Winged helix-like DNA-binding domain superfamily/Winged helix DNA-binding domain"/>
    <property type="match status" value="1"/>
</dbReference>
<dbReference type="PANTHER" id="PTHR30363">
    <property type="entry name" value="HTH-TYPE TRANSCRIPTIONAL REGULATOR SRLR-RELATED"/>
    <property type="match status" value="1"/>
</dbReference>
<dbReference type="PANTHER" id="PTHR30363:SF28">
    <property type="entry name" value="TRANSCRIPTIONAL REGULATORY PROTEIN-RELATED"/>
    <property type="match status" value="1"/>
</dbReference>
<dbReference type="EMBL" id="CAFBOZ010000367">
    <property type="protein sequence ID" value="CAB5025945.1"/>
    <property type="molecule type" value="Genomic_DNA"/>
</dbReference>
<organism evidence="3">
    <name type="scientific">freshwater metagenome</name>
    <dbReference type="NCBI Taxonomy" id="449393"/>
    <lineage>
        <taxon>unclassified sequences</taxon>
        <taxon>metagenomes</taxon>
        <taxon>ecological metagenomes</taxon>
    </lineage>
</organism>
<feature type="region of interest" description="Disordered" evidence="1">
    <location>
        <begin position="58"/>
        <end position="80"/>
    </location>
</feature>
<dbReference type="GO" id="GO:0003700">
    <property type="term" value="F:DNA-binding transcription factor activity"/>
    <property type="evidence" value="ECO:0007669"/>
    <property type="project" value="InterPro"/>
</dbReference>
<feature type="domain" description="HTH arsR-type" evidence="2">
    <location>
        <begin position="24"/>
        <end position="60"/>
    </location>
</feature>
<reference evidence="3" key="1">
    <citation type="submission" date="2020-05" db="EMBL/GenBank/DDBJ databases">
        <authorList>
            <person name="Chiriac C."/>
            <person name="Salcher M."/>
            <person name="Ghai R."/>
            <person name="Kavagutti S V."/>
        </authorList>
    </citation>
    <scope>NUCLEOTIDE SEQUENCE</scope>
</reference>
<gene>
    <name evidence="3" type="ORF">UFOPK3992_01992</name>
</gene>
<protein>
    <submittedName>
        <fullName evidence="3">Unannotated protein</fullName>
    </submittedName>
</protein>
<evidence type="ECO:0000313" key="3">
    <source>
        <dbReference type="EMBL" id="CAB5025945.1"/>
    </source>
</evidence>
<sequence length="241" mass="25807">MSGEIRNNEVVKSLETGSTRVARSLLEEGPATASELGRRLRLTPAMVRRHLDSLVGEGFASPSDRAPYGPVSRPGRGRPAKVYSLTSSGRDAFDQAYDDVALGALRFLAERHGPDAVLEFARHRAADLERRYTPRMAGITDSDSRVAVLAEALTDDGFAATITRSSTDTADQLCQHHCPVAHVAEEFPQFCEAETEAIGRLLGSHVTRLATIGHGDGVCTTLVPRTALVARTTPSAGRTAS</sequence>
<dbReference type="InterPro" id="IPR050313">
    <property type="entry name" value="Carb_Metab_HTH_regulators"/>
</dbReference>